<keyword evidence="2" id="KW-1185">Reference proteome</keyword>
<dbReference type="AlphaFoldDB" id="A0A022PN03"/>
<name>A0A022PN03_9GAMM</name>
<reference evidence="1 2" key="1">
    <citation type="submission" date="2014-03" db="EMBL/GenBank/DDBJ databases">
        <title>Draft Genome of Photorhabdus luminescens BA1, an Egyptian Isolate.</title>
        <authorList>
            <person name="Ghazal S."/>
            <person name="Hurst S.G.IV."/>
            <person name="Morris K."/>
            <person name="Thomas K."/>
            <person name="Tisa L.S."/>
        </authorList>
    </citation>
    <scope>NUCLEOTIDE SEQUENCE [LARGE SCALE GENOMIC DNA]</scope>
    <source>
        <strain evidence="1 2">BA1</strain>
    </source>
</reference>
<evidence type="ECO:0000313" key="1">
    <source>
        <dbReference type="EMBL" id="EYU16986.1"/>
    </source>
</evidence>
<protein>
    <submittedName>
        <fullName evidence="1">Uncharacterized protein</fullName>
    </submittedName>
</protein>
<gene>
    <name evidence="1" type="ORF">BA1DRAFT_00506</name>
</gene>
<dbReference type="EMBL" id="JFGV01000004">
    <property type="protein sequence ID" value="EYU16986.1"/>
    <property type="molecule type" value="Genomic_DNA"/>
</dbReference>
<sequence>MYLPLSRIEVEEFYARLSLMPMDNTYILY</sequence>
<dbReference type="Proteomes" id="UP000023464">
    <property type="component" value="Unassembled WGS sequence"/>
</dbReference>
<organism evidence="1 2">
    <name type="scientific">Photorhabdus aegyptia</name>
    <dbReference type="NCBI Taxonomy" id="2805098"/>
    <lineage>
        <taxon>Bacteria</taxon>
        <taxon>Pseudomonadati</taxon>
        <taxon>Pseudomonadota</taxon>
        <taxon>Gammaproteobacteria</taxon>
        <taxon>Enterobacterales</taxon>
        <taxon>Morganellaceae</taxon>
        <taxon>Photorhabdus</taxon>
    </lineage>
</organism>
<comment type="caution">
    <text evidence="1">The sequence shown here is derived from an EMBL/GenBank/DDBJ whole genome shotgun (WGS) entry which is preliminary data.</text>
</comment>
<evidence type="ECO:0000313" key="2">
    <source>
        <dbReference type="Proteomes" id="UP000023464"/>
    </source>
</evidence>
<accession>A0A022PN03</accession>
<proteinExistence type="predicted"/>